<organism evidence="1 2">
    <name type="scientific">Stomatobaculum longum</name>
    <dbReference type="NCBI Taxonomy" id="796942"/>
    <lineage>
        <taxon>Bacteria</taxon>
        <taxon>Bacillati</taxon>
        <taxon>Bacillota</taxon>
        <taxon>Clostridia</taxon>
        <taxon>Lachnospirales</taxon>
        <taxon>Lachnospiraceae</taxon>
        <taxon>Stomatobaculum</taxon>
    </lineage>
</organism>
<sequence length="55" mass="6125">MAKHTILYGCGHIAAAEVEGNEYEQQEKLDYLKICGRCPACEKAYRSAHPSLQKA</sequence>
<comment type="caution">
    <text evidence="1">The sequence shown here is derived from an EMBL/GenBank/DDBJ whole genome shotgun (WGS) entry which is preliminary data.</text>
</comment>
<dbReference type="AlphaFoldDB" id="A0AA36Y3M3"/>
<name>A0AA36Y3M3_9FIRM</name>
<reference evidence="1 2" key="1">
    <citation type="submission" date="2011-10" db="EMBL/GenBank/DDBJ databases">
        <title>The Genome Sequence of Lachnospiraceae bacterium ACC2.</title>
        <authorList>
            <consortium name="The Broad Institute Genome Sequencing Platform"/>
            <person name="Earl A."/>
            <person name="Ward D."/>
            <person name="Feldgarden M."/>
            <person name="Gevers D."/>
            <person name="Sizova M."/>
            <person name="Hazen A."/>
            <person name="Epstein S."/>
            <person name="Young S.K."/>
            <person name="Zeng Q."/>
            <person name="Gargeya S."/>
            <person name="Fitzgerald M."/>
            <person name="Haas B."/>
            <person name="Abouelleil A."/>
            <person name="Alvarado L."/>
            <person name="Arachchi H.M."/>
            <person name="Berlin A."/>
            <person name="Brown A."/>
            <person name="Chapman S.B."/>
            <person name="Chen Z."/>
            <person name="Dunbar C."/>
            <person name="Freedman E."/>
            <person name="Gearin G."/>
            <person name="Goldberg J."/>
            <person name="Griggs A."/>
            <person name="Gujja S."/>
            <person name="Heiman D."/>
            <person name="Howarth C."/>
            <person name="Larson L."/>
            <person name="Lui A."/>
            <person name="MacDonald P.J.P."/>
            <person name="Montmayeur A."/>
            <person name="Murphy C."/>
            <person name="Neiman D."/>
            <person name="Pearson M."/>
            <person name="Priest M."/>
            <person name="Roberts A."/>
            <person name="Saif S."/>
            <person name="Shea T."/>
            <person name="Shenoy N."/>
            <person name="Sisk P."/>
            <person name="Stolte C."/>
            <person name="Sykes S."/>
            <person name="Wortman J."/>
            <person name="Nusbaum C."/>
            <person name="Birren B."/>
        </authorList>
    </citation>
    <scope>NUCLEOTIDE SEQUENCE [LARGE SCALE GENOMIC DNA]</scope>
    <source>
        <strain evidence="1 2">ACC2</strain>
    </source>
</reference>
<accession>A0AA36Y3M3</accession>
<dbReference type="EMBL" id="AGEL01000014">
    <property type="protein sequence ID" value="EHO15869.1"/>
    <property type="molecule type" value="Genomic_DNA"/>
</dbReference>
<protein>
    <submittedName>
        <fullName evidence="1">Uncharacterized protein</fullName>
    </submittedName>
</protein>
<keyword evidence="2" id="KW-1185">Reference proteome</keyword>
<evidence type="ECO:0000313" key="1">
    <source>
        <dbReference type="EMBL" id="EHO15869.1"/>
    </source>
</evidence>
<gene>
    <name evidence="1" type="ORF">HMPREF9623_01780</name>
</gene>
<proteinExistence type="predicted"/>
<dbReference type="RefSeq" id="WP_009533598.1">
    <property type="nucleotide sequence ID" value="NZ_CAJPPX010000002.1"/>
</dbReference>
<dbReference type="Proteomes" id="UP000018466">
    <property type="component" value="Unassembled WGS sequence"/>
</dbReference>
<dbReference type="GeneID" id="86941884"/>
<evidence type="ECO:0000313" key="2">
    <source>
        <dbReference type="Proteomes" id="UP000018466"/>
    </source>
</evidence>